<organism evidence="2 3">
    <name type="scientific">Iris pallida</name>
    <name type="common">Sweet iris</name>
    <dbReference type="NCBI Taxonomy" id="29817"/>
    <lineage>
        <taxon>Eukaryota</taxon>
        <taxon>Viridiplantae</taxon>
        <taxon>Streptophyta</taxon>
        <taxon>Embryophyta</taxon>
        <taxon>Tracheophyta</taxon>
        <taxon>Spermatophyta</taxon>
        <taxon>Magnoliopsida</taxon>
        <taxon>Liliopsida</taxon>
        <taxon>Asparagales</taxon>
        <taxon>Iridaceae</taxon>
        <taxon>Iridoideae</taxon>
        <taxon>Irideae</taxon>
        <taxon>Iris</taxon>
    </lineage>
</organism>
<comment type="caution">
    <text evidence="2">The sequence shown here is derived from an EMBL/GenBank/DDBJ whole genome shotgun (WGS) entry which is preliminary data.</text>
</comment>
<reference evidence="2" key="1">
    <citation type="journal article" date="2023" name="GigaByte">
        <title>Genome assembly of the bearded iris, Iris pallida Lam.</title>
        <authorList>
            <person name="Bruccoleri R.E."/>
            <person name="Oakeley E.J."/>
            <person name="Faust A.M.E."/>
            <person name="Altorfer M."/>
            <person name="Dessus-Babus S."/>
            <person name="Burckhardt D."/>
            <person name="Oertli M."/>
            <person name="Naumann U."/>
            <person name="Petersen F."/>
            <person name="Wong J."/>
        </authorList>
    </citation>
    <scope>NUCLEOTIDE SEQUENCE</scope>
    <source>
        <strain evidence="2">GSM-AAB239-AS_SAM_17_03QT</strain>
    </source>
</reference>
<evidence type="ECO:0000313" key="2">
    <source>
        <dbReference type="EMBL" id="KAJ6850461.1"/>
    </source>
</evidence>
<feature type="region of interest" description="Disordered" evidence="1">
    <location>
        <begin position="1"/>
        <end position="31"/>
    </location>
</feature>
<dbReference type="AlphaFoldDB" id="A0AAX6IBR5"/>
<proteinExistence type="predicted"/>
<evidence type="ECO:0000313" key="3">
    <source>
        <dbReference type="Proteomes" id="UP001140949"/>
    </source>
</evidence>
<sequence length="152" mass="16358">MAVATLPRRGGAGRLASGETRSAHAVHGTGGEGRRDGIWNYGGSLELVVVAAFWWRLWPGSADSATTPTVQVDFGFWFFSSSLDLGCDDDGVVCWWCGRRMGGWRRTWGSQADCRRSGEKAVVAADVWVAGVLVGAGDATGQRQQRSGRLRL</sequence>
<protein>
    <submittedName>
        <fullName evidence="2">Extensin</fullName>
    </submittedName>
</protein>
<keyword evidence="3" id="KW-1185">Reference proteome</keyword>
<dbReference type="Proteomes" id="UP001140949">
    <property type="component" value="Unassembled WGS sequence"/>
</dbReference>
<dbReference type="EMBL" id="JANAVB010002935">
    <property type="protein sequence ID" value="KAJ6850461.1"/>
    <property type="molecule type" value="Genomic_DNA"/>
</dbReference>
<gene>
    <name evidence="2" type="ORF">M6B38_265195</name>
</gene>
<name>A0AAX6IBR5_IRIPA</name>
<accession>A0AAX6IBR5</accession>
<evidence type="ECO:0000256" key="1">
    <source>
        <dbReference type="SAM" id="MobiDB-lite"/>
    </source>
</evidence>
<reference evidence="2" key="2">
    <citation type="submission" date="2023-04" db="EMBL/GenBank/DDBJ databases">
        <authorList>
            <person name="Bruccoleri R.E."/>
            <person name="Oakeley E.J."/>
            <person name="Faust A.-M."/>
            <person name="Dessus-Babus S."/>
            <person name="Altorfer M."/>
            <person name="Burckhardt D."/>
            <person name="Oertli M."/>
            <person name="Naumann U."/>
            <person name="Petersen F."/>
            <person name="Wong J."/>
        </authorList>
    </citation>
    <scope>NUCLEOTIDE SEQUENCE</scope>
    <source>
        <strain evidence="2">GSM-AAB239-AS_SAM_17_03QT</strain>
        <tissue evidence="2">Leaf</tissue>
    </source>
</reference>